<dbReference type="CDD" id="cd14686">
    <property type="entry name" value="bZIP"/>
    <property type="match status" value="1"/>
</dbReference>
<feature type="compositionally biased region" description="Polar residues" evidence="2">
    <location>
        <begin position="197"/>
        <end position="210"/>
    </location>
</feature>
<dbReference type="Proteomes" id="UP001369086">
    <property type="component" value="Unassembled WGS sequence"/>
</dbReference>
<evidence type="ECO:0000256" key="1">
    <source>
        <dbReference type="SAM" id="Coils"/>
    </source>
</evidence>
<feature type="region of interest" description="Disordered" evidence="2">
    <location>
        <begin position="190"/>
        <end position="231"/>
    </location>
</feature>
<name>A0ABR0Z0U2_HUSHU</name>
<evidence type="ECO:0000313" key="3">
    <source>
        <dbReference type="EMBL" id="KAK6478460.1"/>
    </source>
</evidence>
<organism evidence="3 4">
    <name type="scientific">Huso huso</name>
    <name type="common">Beluga</name>
    <name type="synonym">Acipenser huso</name>
    <dbReference type="NCBI Taxonomy" id="61971"/>
    <lineage>
        <taxon>Eukaryota</taxon>
        <taxon>Metazoa</taxon>
        <taxon>Chordata</taxon>
        <taxon>Craniata</taxon>
        <taxon>Vertebrata</taxon>
        <taxon>Euteleostomi</taxon>
        <taxon>Actinopterygii</taxon>
        <taxon>Chondrostei</taxon>
        <taxon>Acipenseriformes</taxon>
        <taxon>Acipenseridae</taxon>
        <taxon>Huso</taxon>
    </lineage>
</organism>
<evidence type="ECO:0000256" key="2">
    <source>
        <dbReference type="SAM" id="MobiDB-lite"/>
    </source>
</evidence>
<accession>A0ABR0Z0U2</accession>
<dbReference type="EMBL" id="JAHFZB010000019">
    <property type="protein sequence ID" value="KAK6478460.1"/>
    <property type="molecule type" value="Genomic_DNA"/>
</dbReference>
<proteinExistence type="predicted"/>
<gene>
    <name evidence="3" type="ORF">HHUSO_G20780</name>
</gene>
<keyword evidence="1" id="KW-0175">Coiled coil</keyword>
<reference evidence="3 4" key="1">
    <citation type="submission" date="2021-05" db="EMBL/GenBank/DDBJ databases">
        <authorList>
            <person name="Zahm M."/>
            <person name="Klopp C."/>
            <person name="Cabau C."/>
            <person name="Kuhl H."/>
            <person name="Suciu R."/>
            <person name="Ciorpac M."/>
            <person name="Holostenco D."/>
            <person name="Gessner J."/>
            <person name="Wuertz S."/>
            <person name="Hohne C."/>
            <person name="Stock M."/>
            <person name="Gislard M."/>
            <person name="Lluch J."/>
            <person name="Milhes M."/>
            <person name="Lampietro C."/>
            <person name="Lopez Roques C."/>
            <person name="Donnadieu C."/>
            <person name="Du K."/>
            <person name="Schartl M."/>
            <person name="Guiguen Y."/>
        </authorList>
    </citation>
    <scope>NUCLEOTIDE SEQUENCE [LARGE SCALE GENOMIC DNA]</scope>
    <source>
        <strain evidence="3">Hh-F2</strain>
        <tissue evidence="3">Blood</tissue>
    </source>
</reference>
<feature type="coiled-coil region" evidence="1">
    <location>
        <begin position="140"/>
        <end position="170"/>
    </location>
</feature>
<evidence type="ECO:0000313" key="4">
    <source>
        <dbReference type="Proteomes" id="UP001369086"/>
    </source>
</evidence>
<comment type="caution">
    <text evidence="3">The sequence shown here is derived from an EMBL/GenBank/DDBJ whole genome shotgun (WGS) entry which is preliminary data.</text>
</comment>
<protein>
    <submittedName>
        <fullName evidence="3">Uncharacterized protein</fullName>
    </submittedName>
</protein>
<keyword evidence="4" id="KW-1185">Reference proteome</keyword>
<feature type="region of interest" description="Disordered" evidence="2">
    <location>
        <begin position="79"/>
        <end position="112"/>
    </location>
</feature>
<feature type="compositionally biased region" description="Basic residues" evidence="2">
    <location>
        <begin position="87"/>
        <end position="97"/>
    </location>
</feature>
<sequence>MAVMHALVKWESGVDKDSVIPTAWSRNFDLFSIADDDEETTRSFRAEWRDTNKPPKGGWPVHEAQIIMTGKEGELRRKLNDLTKMPPPKKRVPKPNKKLQISDDSDLDEPQLPHKIRKKTDGASRIRSHNILQTFQESSEVELQQKVKQLKKENTRLKNENQDLRNLMVDEIPDILENLKKIVTKATFINDEAKRVSPSSGSDSPTPNCSDSDKEAPKQVEIFPGTGVYID</sequence>